<evidence type="ECO:0000313" key="2">
    <source>
        <dbReference type="Proteomes" id="UP001254165"/>
    </source>
</evidence>
<gene>
    <name evidence="1" type="ORF">QYE77_10615</name>
</gene>
<sequence length="112" mass="12652">MNPIASAISLAWSSSSRLMAVTALWDSSRVMQVRRRHWLIETGLHYRRGVTFREDAVRMTKGAAGRILATIHKVVLALIKRAGVDNAAWARRWFEGHLDQAFASLVSRHSQL</sequence>
<evidence type="ECO:0000313" key="1">
    <source>
        <dbReference type="EMBL" id="MDT8898722.1"/>
    </source>
</evidence>
<reference evidence="1 2" key="1">
    <citation type="submission" date="2023-07" db="EMBL/GenBank/DDBJ databases">
        <title>Novel species of Thermanaerothrix with wide hydrolytic capabilities.</title>
        <authorList>
            <person name="Zayulina K.S."/>
            <person name="Podosokorskaya O.A."/>
            <person name="Elcheninov A.G."/>
        </authorList>
    </citation>
    <scope>NUCLEOTIDE SEQUENCE [LARGE SCALE GENOMIC DNA]</scope>
    <source>
        <strain evidence="1 2">4228-RoL</strain>
    </source>
</reference>
<name>A0ABU3NPJ0_9CHLR</name>
<dbReference type="RefSeq" id="WP_315625384.1">
    <property type="nucleotide sequence ID" value="NZ_JAUHMF010000002.1"/>
</dbReference>
<evidence type="ECO:0008006" key="3">
    <source>
        <dbReference type="Google" id="ProtNLM"/>
    </source>
</evidence>
<dbReference type="Proteomes" id="UP001254165">
    <property type="component" value="Unassembled WGS sequence"/>
</dbReference>
<keyword evidence="2" id="KW-1185">Reference proteome</keyword>
<organism evidence="1 2">
    <name type="scientific">Thermanaerothrix solaris</name>
    <dbReference type="NCBI Taxonomy" id="3058434"/>
    <lineage>
        <taxon>Bacteria</taxon>
        <taxon>Bacillati</taxon>
        <taxon>Chloroflexota</taxon>
        <taxon>Anaerolineae</taxon>
        <taxon>Anaerolineales</taxon>
        <taxon>Anaerolineaceae</taxon>
        <taxon>Thermanaerothrix</taxon>
    </lineage>
</organism>
<proteinExistence type="predicted"/>
<dbReference type="EMBL" id="JAUHMF010000002">
    <property type="protein sequence ID" value="MDT8898722.1"/>
    <property type="molecule type" value="Genomic_DNA"/>
</dbReference>
<comment type="caution">
    <text evidence="1">The sequence shown here is derived from an EMBL/GenBank/DDBJ whole genome shotgun (WGS) entry which is preliminary data.</text>
</comment>
<accession>A0ABU3NPJ0</accession>
<protein>
    <recommendedName>
        <fullName evidence="3">Transposase</fullName>
    </recommendedName>
</protein>